<comment type="pathway">
    <text evidence="3">Protein modification; protein glycosylation.</text>
</comment>
<evidence type="ECO:0000256" key="6">
    <source>
        <dbReference type="ARBA" id="ARBA00012557"/>
    </source>
</evidence>
<keyword evidence="8 22" id="KW-0808">Transferase</keyword>
<dbReference type="FunFam" id="3.90.550.50:FF:000017">
    <property type="entry name" value="Glycoprotein-N-acetylgalactosamine 3-beta-galactosyltransferase 1"/>
    <property type="match status" value="1"/>
</dbReference>
<dbReference type="InterPro" id="IPR003378">
    <property type="entry name" value="Fringe-like_glycosylTrfase"/>
</dbReference>
<dbReference type="InterPro" id="IPR029044">
    <property type="entry name" value="Nucleotide-diphossugar_trans"/>
</dbReference>
<evidence type="ECO:0000313" key="23">
    <source>
        <dbReference type="Proteomes" id="UP000242188"/>
    </source>
</evidence>
<proteinExistence type="inferred from homology"/>
<evidence type="ECO:0000256" key="20">
    <source>
        <dbReference type="SAM" id="Phobius"/>
    </source>
</evidence>
<comment type="subunit">
    <text evidence="5">Homodimer; disulfide-linked.</text>
</comment>
<evidence type="ECO:0000256" key="13">
    <source>
        <dbReference type="ARBA" id="ARBA00022989"/>
    </source>
</evidence>
<dbReference type="InterPro" id="IPR026050">
    <property type="entry name" value="C1GALT1/C1GALT1_chp1"/>
</dbReference>
<keyword evidence="17" id="KW-0464">Manganese</keyword>
<evidence type="ECO:0000256" key="11">
    <source>
        <dbReference type="ARBA" id="ARBA00022741"/>
    </source>
</evidence>
<evidence type="ECO:0000256" key="15">
    <source>
        <dbReference type="ARBA" id="ARBA00023157"/>
    </source>
</evidence>
<dbReference type="GO" id="GO:0000166">
    <property type="term" value="F:nucleotide binding"/>
    <property type="evidence" value="ECO:0007669"/>
    <property type="project" value="UniProtKB-KW"/>
</dbReference>
<comment type="cofactor">
    <cofactor evidence="1">
        <name>Mn(2+)</name>
        <dbReference type="ChEBI" id="CHEBI:29035"/>
    </cofactor>
</comment>
<evidence type="ECO:0000256" key="2">
    <source>
        <dbReference type="ARBA" id="ARBA00004606"/>
    </source>
</evidence>
<dbReference type="SUPFAM" id="SSF53448">
    <property type="entry name" value="Nucleotide-diphospho-sugar transferases"/>
    <property type="match status" value="1"/>
</dbReference>
<keyword evidence="11" id="KW-0547">Nucleotide-binding</keyword>
<dbReference type="Pfam" id="PF02434">
    <property type="entry name" value="Fringe"/>
    <property type="match status" value="1"/>
</dbReference>
<comment type="caution">
    <text evidence="22">The sequence shown here is derived from an EMBL/GenBank/DDBJ whole genome shotgun (WGS) entry which is preliminary data.</text>
</comment>
<evidence type="ECO:0000256" key="16">
    <source>
        <dbReference type="ARBA" id="ARBA00023180"/>
    </source>
</evidence>
<evidence type="ECO:0000256" key="8">
    <source>
        <dbReference type="ARBA" id="ARBA00022679"/>
    </source>
</evidence>
<keyword evidence="15" id="KW-1015">Disulfide bond</keyword>
<keyword evidence="23" id="KW-1185">Reference proteome</keyword>
<evidence type="ECO:0000256" key="17">
    <source>
        <dbReference type="ARBA" id="ARBA00023211"/>
    </source>
</evidence>
<gene>
    <name evidence="22" type="ORF">KP79_PYT21033</name>
</gene>
<keyword evidence="7 22" id="KW-0328">Glycosyltransferase</keyword>
<dbReference type="GO" id="GO:0016263">
    <property type="term" value="F:glycoprotein-N-acetylgalactosamine 3-beta-galactosyltransferase activity"/>
    <property type="evidence" value="ECO:0007669"/>
    <property type="project" value="UniProtKB-EC"/>
</dbReference>
<evidence type="ECO:0000313" key="22">
    <source>
        <dbReference type="EMBL" id="OWF41079.1"/>
    </source>
</evidence>
<dbReference type="OrthoDB" id="414175at2759"/>
<dbReference type="STRING" id="6573.A0A210PX82"/>
<keyword evidence="13 20" id="KW-1133">Transmembrane helix</keyword>
<keyword evidence="12" id="KW-0735">Signal-anchor</keyword>
<keyword evidence="16" id="KW-0325">Glycoprotein</keyword>
<comment type="similarity">
    <text evidence="4">Belongs to the glycosyltransferase 31 family. Beta3-Gal-T subfamily.</text>
</comment>
<evidence type="ECO:0000259" key="21">
    <source>
        <dbReference type="Pfam" id="PF02434"/>
    </source>
</evidence>
<dbReference type="UniPathway" id="UPA00378"/>
<evidence type="ECO:0000256" key="7">
    <source>
        <dbReference type="ARBA" id="ARBA00022676"/>
    </source>
</evidence>
<dbReference type="GO" id="GO:0030145">
    <property type="term" value="F:manganese ion binding"/>
    <property type="evidence" value="ECO:0007669"/>
    <property type="project" value="UniProtKB-ARBA"/>
</dbReference>
<reference evidence="22 23" key="1">
    <citation type="journal article" date="2017" name="Nat. Ecol. Evol.">
        <title>Scallop genome provides insights into evolution of bilaterian karyotype and development.</title>
        <authorList>
            <person name="Wang S."/>
            <person name="Zhang J."/>
            <person name="Jiao W."/>
            <person name="Li J."/>
            <person name="Xun X."/>
            <person name="Sun Y."/>
            <person name="Guo X."/>
            <person name="Huan P."/>
            <person name="Dong B."/>
            <person name="Zhang L."/>
            <person name="Hu X."/>
            <person name="Sun X."/>
            <person name="Wang J."/>
            <person name="Zhao C."/>
            <person name="Wang Y."/>
            <person name="Wang D."/>
            <person name="Huang X."/>
            <person name="Wang R."/>
            <person name="Lv J."/>
            <person name="Li Y."/>
            <person name="Zhang Z."/>
            <person name="Liu B."/>
            <person name="Lu W."/>
            <person name="Hui Y."/>
            <person name="Liang J."/>
            <person name="Zhou Z."/>
            <person name="Hou R."/>
            <person name="Li X."/>
            <person name="Liu Y."/>
            <person name="Li H."/>
            <person name="Ning X."/>
            <person name="Lin Y."/>
            <person name="Zhao L."/>
            <person name="Xing Q."/>
            <person name="Dou J."/>
            <person name="Li Y."/>
            <person name="Mao J."/>
            <person name="Guo H."/>
            <person name="Dou H."/>
            <person name="Li T."/>
            <person name="Mu C."/>
            <person name="Jiang W."/>
            <person name="Fu Q."/>
            <person name="Fu X."/>
            <person name="Miao Y."/>
            <person name="Liu J."/>
            <person name="Yu Q."/>
            <person name="Li R."/>
            <person name="Liao H."/>
            <person name="Li X."/>
            <person name="Kong Y."/>
            <person name="Jiang Z."/>
            <person name="Chourrout D."/>
            <person name="Li R."/>
            <person name="Bao Z."/>
        </authorList>
    </citation>
    <scope>NUCLEOTIDE SEQUENCE [LARGE SCALE GENOMIC DNA]</scope>
    <source>
        <strain evidence="22 23">PY_sf001</strain>
    </source>
</reference>
<dbReference type="PANTHER" id="PTHR23033">
    <property type="entry name" value="BETA1,3-GALACTOSYLTRANSFERASE"/>
    <property type="match status" value="1"/>
</dbReference>
<evidence type="ECO:0000256" key="14">
    <source>
        <dbReference type="ARBA" id="ARBA00023136"/>
    </source>
</evidence>
<dbReference type="PANTHER" id="PTHR23033:SF14">
    <property type="entry name" value="GLYCOPROTEIN-N-ACETYLGALACTOSAMINE 3-BETA-GALACTOSYLTRANSFERASE 1-RELATED"/>
    <property type="match status" value="1"/>
</dbReference>
<sequence length="373" mass="43321">MLTLQRSGFRRYKSAGINFVCGLTIGIFSTLLVASLTSRQSLIGQTTYDVINRHRYENKKDQFPSISVLPDQTNKRFMKKDFLHNADKMIRGFQPINFNDYEFHQDENHVAMDLKKQVRVLCWVMTSPQNLNVKTIHVQRTWAKRCNVVVYISSTSNTSFPTVGLNVSEGRDHLTEKSMQAFKYVYDKHFNDADWFLKADDDTYVILENLRYLLKSHSHEKPVYFGHHFRPLVKQGYHSGGAGYVLSKEALRRLVLKGNDTNLCRKAGANEDVEIGRCMENLGVRIGNSTDALGRTRFHCFSPQTHISGNFPRWFYDYDIFHGKNKGVDKISDYAISFHYIEPMRMYDLEFFIYHLRPYGVTSGHQHLNLPAY</sequence>
<dbReference type="Proteomes" id="UP000242188">
    <property type="component" value="Unassembled WGS sequence"/>
</dbReference>
<evidence type="ECO:0000256" key="3">
    <source>
        <dbReference type="ARBA" id="ARBA00004922"/>
    </source>
</evidence>
<feature type="transmembrane region" description="Helical" evidence="20">
    <location>
        <begin position="15"/>
        <end position="36"/>
    </location>
</feature>
<accession>A0A210PX82</accession>
<evidence type="ECO:0000256" key="12">
    <source>
        <dbReference type="ARBA" id="ARBA00022968"/>
    </source>
</evidence>
<dbReference type="EMBL" id="NEDP02005424">
    <property type="protein sequence ID" value="OWF41079.1"/>
    <property type="molecule type" value="Genomic_DNA"/>
</dbReference>
<evidence type="ECO:0000256" key="18">
    <source>
        <dbReference type="ARBA" id="ARBA00040898"/>
    </source>
</evidence>
<evidence type="ECO:0000256" key="19">
    <source>
        <dbReference type="ARBA" id="ARBA00059245"/>
    </source>
</evidence>
<organism evidence="22 23">
    <name type="scientific">Mizuhopecten yessoensis</name>
    <name type="common">Japanese scallop</name>
    <name type="synonym">Patinopecten yessoensis</name>
    <dbReference type="NCBI Taxonomy" id="6573"/>
    <lineage>
        <taxon>Eukaryota</taxon>
        <taxon>Metazoa</taxon>
        <taxon>Spiralia</taxon>
        <taxon>Lophotrochozoa</taxon>
        <taxon>Mollusca</taxon>
        <taxon>Bivalvia</taxon>
        <taxon>Autobranchia</taxon>
        <taxon>Pteriomorphia</taxon>
        <taxon>Pectinida</taxon>
        <taxon>Pectinoidea</taxon>
        <taxon>Pectinidae</taxon>
        <taxon>Mizuhopecten</taxon>
    </lineage>
</organism>
<comment type="function">
    <text evidence="19">Glycosyltransferase that generates the core 1 O-glycan Gal-beta1-3GalNAc-alpha1-Ser/Thr (T antigen), which is a precursor for many extended O-glycans in glycoproteins.</text>
</comment>
<name>A0A210PX82_MIZYE</name>
<dbReference type="AlphaFoldDB" id="A0A210PX82"/>
<evidence type="ECO:0000256" key="5">
    <source>
        <dbReference type="ARBA" id="ARBA00011748"/>
    </source>
</evidence>
<dbReference type="Gene3D" id="3.90.550.50">
    <property type="match status" value="1"/>
</dbReference>
<keyword evidence="9 20" id="KW-0812">Transmembrane</keyword>
<dbReference type="EC" id="2.4.1.122" evidence="6"/>
<evidence type="ECO:0000256" key="9">
    <source>
        <dbReference type="ARBA" id="ARBA00022692"/>
    </source>
</evidence>
<comment type="subcellular location">
    <subcellularLocation>
        <location evidence="2">Membrane</location>
        <topology evidence="2">Single-pass type II membrane protein</topology>
    </subcellularLocation>
</comment>
<keyword evidence="10" id="KW-0479">Metal-binding</keyword>
<protein>
    <recommendedName>
        <fullName evidence="18">Glycoprotein-N-acetylgalactosamine 3-beta-galactosyltransferase 1</fullName>
        <ecNumber evidence="6">2.4.1.122</ecNumber>
    </recommendedName>
</protein>
<feature type="domain" description="Fringe-like glycosyltransferase" evidence="21">
    <location>
        <begin position="137"/>
        <end position="289"/>
    </location>
</feature>
<evidence type="ECO:0000256" key="1">
    <source>
        <dbReference type="ARBA" id="ARBA00001936"/>
    </source>
</evidence>
<evidence type="ECO:0000256" key="10">
    <source>
        <dbReference type="ARBA" id="ARBA00022723"/>
    </source>
</evidence>
<keyword evidence="14 20" id="KW-0472">Membrane</keyword>
<evidence type="ECO:0000256" key="4">
    <source>
        <dbReference type="ARBA" id="ARBA00006462"/>
    </source>
</evidence>
<dbReference type="GO" id="GO:0016020">
    <property type="term" value="C:membrane"/>
    <property type="evidence" value="ECO:0007669"/>
    <property type="project" value="UniProtKB-SubCell"/>
</dbReference>